<evidence type="ECO:0000259" key="5">
    <source>
        <dbReference type="PROSITE" id="PS51523"/>
    </source>
</evidence>
<organism evidence="6 7">
    <name type="scientific">Papaver nudicaule</name>
    <name type="common">Iceland poppy</name>
    <dbReference type="NCBI Taxonomy" id="74823"/>
    <lineage>
        <taxon>Eukaryota</taxon>
        <taxon>Viridiplantae</taxon>
        <taxon>Streptophyta</taxon>
        <taxon>Embryophyta</taxon>
        <taxon>Tracheophyta</taxon>
        <taxon>Spermatophyta</taxon>
        <taxon>Magnoliopsida</taxon>
        <taxon>Ranunculales</taxon>
        <taxon>Papaveraceae</taxon>
        <taxon>Papaveroideae</taxon>
        <taxon>Papaver</taxon>
    </lineage>
</organism>
<dbReference type="GO" id="GO:0050793">
    <property type="term" value="P:regulation of developmental process"/>
    <property type="evidence" value="ECO:0007669"/>
    <property type="project" value="TreeGrafter"/>
</dbReference>
<dbReference type="Pfam" id="PF04770">
    <property type="entry name" value="ZF-HD_dimer"/>
    <property type="match status" value="1"/>
</dbReference>
<dbReference type="PANTHER" id="PTHR31948:SF171">
    <property type="entry name" value="HOMEOBOX DOMAIN-CONTAINING PROTEIN"/>
    <property type="match status" value="1"/>
</dbReference>
<feature type="domain" description="ZF-HD dimerization-type" evidence="5">
    <location>
        <begin position="28"/>
        <end position="77"/>
    </location>
</feature>
<keyword evidence="3" id="KW-0862">Zinc</keyword>
<evidence type="ECO:0000256" key="3">
    <source>
        <dbReference type="ARBA" id="ARBA00022833"/>
    </source>
</evidence>
<dbReference type="Proteomes" id="UP001177140">
    <property type="component" value="Unassembled WGS sequence"/>
</dbReference>
<dbReference type="GO" id="GO:0008270">
    <property type="term" value="F:zinc ion binding"/>
    <property type="evidence" value="ECO:0007669"/>
    <property type="project" value="UniProtKB-KW"/>
</dbReference>
<feature type="region of interest" description="Disordered" evidence="4">
    <location>
        <begin position="1"/>
        <end position="23"/>
    </location>
</feature>
<evidence type="ECO:0000313" key="6">
    <source>
        <dbReference type="EMBL" id="MCL7037006.1"/>
    </source>
</evidence>
<dbReference type="GO" id="GO:0000976">
    <property type="term" value="F:transcription cis-regulatory region binding"/>
    <property type="evidence" value="ECO:0007669"/>
    <property type="project" value="TreeGrafter"/>
</dbReference>
<keyword evidence="7" id="KW-1185">Reference proteome</keyword>
<protein>
    <recommendedName>
        <fullName evidence="5">ZF-HD dimerization-type domain-containing protein</fullName>
    </recommendedName>
</protein>
<dbReference type="PANTHER" id="PTHR31948">
    <property type="entry name" value="ZINC-FINGER HOMEODOMAIN PROTEIN 2"/>
    <property type="match status" value="1"/>
</dbReference>
<dbReference type="PROSITE" id="PS51523">
    <property type="entry name" value="ZF_HD_DIMER"/>
    <property type="match status" value="1"/>
</dbReference>
<keyword evidence="2" id="KW-0863">Zinc-finger</keyword>
<dbReference type="EMBL" id="JAJJMA010174349">
    <property type="protein sequence ID" value="MCL7037006.1"/>
    <property type="molecule type" value="Genomic_DNA"/>
</dbReference>
<evidence type="ECO:0000256" key="4">
    <source>
        <dbReference type="SAM" id="MobiDB-lite"/>
    </source>
</evidence>
<accession>A0AA41SIW8</accession>
<dbReference type="AlphaFoldDB" id="A0AA41SIW8"/>
<reference evidence="6" key="1">
    <citation type="submission" date="2022-03" db="EMBL/GenBank/DDBJ databases">
        <title>A functionally conserved STORR gene fusion in Papaver species that diverged 16.8 million years ago.</title>
        <authorList>
            <person name="Catania T."/>
        </authorList>
    </citation>
    <scope>NUCLEOTIDE SEQUENCE</scope>
    <source>
        <strain evidence="6">S-191538</strain>
    </source>
</reference>
<name>A0AA41SIW8_PAPNU</name>
<proteinExistence type="predicted"/>
<dbReference type="InterPro" id="IPR006456">
    <property type="entry name" value="ZF_HD_homeobox_Cys/His_dimer"/>
</dbReference>
<dbReference type="GO" id="GO:0005634">
    <property type="term" value="C:nucleus"/>
    <property type="evidence" value="ECO:0007669"/>
    <property type="project" value="TreeGrafter"/>
</dbReference>
<gene>
    <name evidence="6" type="ORF">MKW94_011539</name>
</gene>
<sequence>MRPQKETKTVSNGSAKRSDHHESEIVKYRECRKNHAANIGGYAVDGCREFMASGQEGTSASLKCAACNCHRNFHRREVANEISYDCSSNSSTR</sequence>
<evidence type="ECO:0000256" key="2">
    <source>
        <dbReference type="ARBA" id="ARBA00022771"/>
    </source>
</evidence>
<comment type="caution">
    <text evidence="6">The sequence shown here is derived from an EMBL/GenBank/DDBJ whole genome shotgun (WGS) entry which is preliminary data.</text>
</comment>
<evidence type="ECO:0000313" key="7">
    <source>
        <dbReference type="Proteomes" id="UP001177140"/>
    </source>
</evidence>
<evidence type="ECO:0000256" key="1">
    <source>
        <dbReference type="ARBA" id="ARBA00022723"/>
    </source>
</evidence>
<keyword evidence="1" id="KW-0479">Metal-binding</keyword>
<dbReference type="NCBIfam" id="TIGR01566">
    <property type="entry name" value="ZF_HD_prot_N"/>
    <property type="match status" value="1"/>
</dbReference>
<dbReference type="GO" id="GO:0003700">
    <property type="term" value="F:DNA-binding transcription factor activity"/>
    <property type="evidence" value="ECO:0007669"/>
    <property type="project" value="TreeGrafter"/>
</dbReference>